<dbReference type="RefSeq" id="WP_150764668.1">
    <property type="nucleotide sequence ID" value="NZ_CABVHW010000006.1"/>
</dbReference>
<dbReference type="InterPro" id="IPR002347">
    <property type="entry name" value="SDR_fam"/>
</dbReference>
<reference evidence="3 4" key="1">
    <citation type="submission" date="2019-09" db="EMBL/GenBank/DDBJ databases">
        <authorList>
            <person name="Chandra G."/>
            <person name="Truman W A."/>
        </authorList>
    </citation>
    <scope>NUCLEOTIDE SEQUENCE [LARGE SCALE GENOMIC DNA]</scope>
    <source>
        <strain evidence="3">PS710</strain>
    </source>
</reference>
<dbReference type="InterPro" id="IPR057326">
    <property type="entry name" value="KR_dom"/>
</dbReference>
<evidence type="ECO:0000313" key="3">
    <source>
        <dbReference type="EMBL" id="VVN97289.1"/>
    </source>
</evidence>
<proteinExistence type="inferred from homology"/>
<dbReference type="PANTHER" id="PTHR42879">
    <property type="entry name" value="3-OXOACYL-(ACYL-CARRIER-PROTEIN) REDUCTASE"/>
    <property type="match status" value="1"/>
</dbReference>
<evidence type="ECO:0000256" key="1">
    <source>
        <dbReference type="ARBA" id="ARBA00006484"/>
    </source>
</evidence>
<gene>
    <name evidence="3" type="primary">baiA_3</name>
    <name evidence="3" type="ORF">PS710_02369</name>
</gene>
<dbReference type="Proteomes" id="UP000381093">
    <property type="component" value="Unassembled WGS sequence"/>
</dbReference>
<keyword evidence="3" id="KW-0560">Oxidoreductase</keyword>
<dbReference type="AlphaFoldDB" id="A0A5E7BZ23"/>
<comment type="similarity">
    <text evidence="1">Belongs to the short-chain dehydrogenases/reductases (SDR) family.</text>
</comment>
<dbReference type="EC" id="1.1.1.392" evidence="3"/>
<dbReference type="EMBL" id="CABVHW010000006">
    <property type="protein sequence ID" value="VVN97289.1"/>
    <property type="molecule type" value="Genomic_DNA"/>
</dbReference>
<dbReference type="SMART" id="SM00822">
    <property type="entry name" value="PKS_KR"/>
    <property type="match status" value="1"/>
</dbReference>
<dbReference type="Gene3D" id="3.40.50.720">
    <property type="entry name" value="NAD(P)-binding Rossmann-like Domain"/>
    <property type="match status" value="1"/>
</dbReference>
<dbReference type="Pfam" id="PF13561">
    <property type="entry name" value="adh_short_C2"/>
    <property type="match status" value="1"/>
</dbReference>
<dbReference type="SUPFAM" id="SSF51735">
    <property type="entry name" value="NAD(P)-binding Rossmann-fold domains"/>
    <property type="match status" value="1"/>
</dbReference>
<evidence type="ECO:0000313" key="4">
    <source>
        <dbReference type="Proteomes" id="UP000381093"/>
    </source>
</evidence>
<sequence>MDLELRYKNVLITGGSKGIGLACARAFLAEGARVAIVSRTQAHLDDARRALGEVFVMAVDLCDASAATLMVERVEAEFGAIDILVNSAGAAQMSAVDDLSPSAWHAAMAAKYFTAIHVIDPMIKRMGERGTGAIINIIGTGGKFPTPSHLPGGAANAALMLVTAGLANTYAAKGVSVVGLSPGATNTERVALGVKAQAQRLGLSEEQALGSMKRDLPLGRFAEPEEIADLVVFAASERGRYLTGANIVVNGAATPSVV</sequence>
<dbReference type="PANTHER" id="PTHR42879:SF6">
    <property type="entry name" value="NADPH-DEPENDENT REDUCTASE BACG"/>
    <property type="match status" value="1"/>
</dbReference>
<accession>A0A5E7BZ23</accession>
<feature type="domain" description="Ketoreductase" evidence="2">
    <location>
        <begin position="8"/>
        <end position="183"/>
    </location>
</feature>
<dbReference type="InterPro" id="IPR036291">
    <property type="entry name" value="NAD(P)-bd_dom_sf"/>
</dbReference>
<protein>
    <submittedName>
        <fullName evidence="3">3-alpha-hydroxycholanate dehydrogenase (NADP(+))</fullName>
        <ecNumber evidence="3">1.1.1.392</ecNumber>
    </submittedName>
</protein>
<organism evidence="3 4">
    <name type="scientific">Pseudomonas fluorescens</name>
    <dbReference type="NCBI Taxonomy" id="294"/>
    <lineage>
        <taxon>Bacteria</taxon>
        <taxon>Pseudomonadati</taxon>
        <taxon>Pseudomonadota</taxon>
        <taxon>Gammaproteobacteria</taxon>
        <taxon>Pseudomonadales</taxon>
        <taxon>Pseudomonadaceae</taxon>
        <taxon>Pseudomonas</taxon>
    </lineage>
</organism>
<evidence type="ECO:0000259" key="2">
    <source>
        <dbReference type="SMART" id="SM00822"/>
    </source>
</evidence>
<dbReference type="PRINTS" id="PR00081">
    <property type="entry name" value="GDHRDH"/>
</dbReference>
<dbReference type="GO" id="GO:0016491">
    <property type="term" value="F:oxidoreductase activity"/>
    <property type="evidence" value="ECO:0007669"/>
    <property type="project" value="UniProtKB-KW"/>
</dbReference>
<name>A0A5E7BZ23_PSEFL</name>
<dbReference type="InterPro" id="IPR050259">
    <property type="entry name" value="SDR"/>
</dbReference>